<dbReference type="Proteomes" id="UP000741282">
    <property type="component" value="Unassembled WGS sequence"/>
</dbReference>
<reference evidence="4" key="2">
    <citation type="journal article" date="2021" name="Microbiome">
        <title>Successional dynamics and alternative stable states in a saline activated sludge microbial community over 9 years.</title>
        <authorList>
            <person name="Wang Y."/>
            <person name="Ye J."/>
            <person name="Ju F."/>
            <person name="Liu L."/>
            <person name="Boyd J.A."/>
            <person name="Deng Y."/>
            <person name="Parks D.H."/>
            <person name="Jiang X."/>
            <person name="Yin X."/>
            <person name="Woodcroft B.J."/>
            <person name="Tyson G.W."/>
            <person name="Hugenholtz P."/>
            <person name="Polz M.F."/>
            <person name="Zhang T."/>
        </authorList>
    </citation>
    <scope>NUCLEOTIDE SEQUENCE</scope>
    <source>
        <strain evidence="4">HKST-UBA17</strain>
    </source>
</reference>
<dbReference type="EMBL" id="JAGQLN010000021">
    <property type="protein sequence ID" value="MCA9377166.1"/>
    <property type="molecule type" value="Genomic_DNA"/>
</dbReference>
<feature type="chain" id="PRO_5037269179" evidence="3">
    <location>
        <begin position="21"/>
        <end position="197"/>
    </location>
</feature>
<comment type="caution">
    <text evidence="4">The sequence shown here is derived from an EMBL/GenBank/DDBJ whole genome shotgun (WGS) entry which is preliminary data.</text>
</comment>
<feature type="coiled-coil region" evidence="1">
    <location>
        <begin position="117"/>
        <end position="170"/>
    </location>
</feature>
<dbReference type="AlphaFoldDB" id="A0A955I3I3"/>
<evidence type="ECO:0000256" key="2">
    <source>
        <dbReference type="SAM" id="MobiDB-lite"/>
    </source>
</evidence>
<protein>
    <submittedName>
        <fullName evidence="4">Uncharacterized protein</fullName>
    </submittedName>
</protein>
<keyword evidence="3" id="KW-0732">Signal</keyword>
<keyword evidence="1" id="KW-0175">Coiled coil</keyword>
<feature type="signal peptide" evidence="3">
    <location>
        <begin position="1"/>
        <end position="20"/>
    </location>
</feature>
<evidence type="ECO:0000313" key="4">
    <source>
        <dbReference type="EMBL" id="MCA9377166.1"/>
    </source>
</evidence>
<sequence>MKSIIKIAIFALVITSLSIATVSAQQGSNNTKDRVPTTEQKDTAKENATEQRSVYKCESAILKADAILSRYQRNHENHQYIYQNMVSRISEVLDQIDKSGYDTTEARTQLDLFQIQIQNTNQEMEQLGVAIQNAKTNICNEDSDGTRNSLEQAREQLRNIKKEMLQLRSFYQENVKPELIKLRQQMATDTDTPDTVQ</sequence>
<gene>
    <name evidence="4" type="ORF">KC685_04565</name>
</gene>
<name>A0A955I3I3_9BACT</name>
<proteinExistence type="predicted"/>
<reference evidence="4" key="1">
    <citation type="submission" date="2020-04" db="EMBL/GenBank/DDBJ databases">
        <authorList>
            <person name="Zhang T."/>
        </authorList>
    </citation>
    <scope>NUCLEOTIDE SEQUENCE</scope>
    <source>
        <strain evidence="4">HKST-UBA17</strain>
    </source>
</reference>
<evidence type="ECO:0000256" key="1">
    <source>
        <dbReference type="SAM" id="Coils"/>
    </source>
</evidence>
<feature type="compositionally biased region" description="Basic and acidic residues" evidence="2">
    <location>
        <begin position="31"/>
        <end position="50"/>
    </location>
</feature>
<accession>A0A955I3I3</accession>
<evidence type="ECO:0000313" key="5">
    <source>
        <dbReference type="Proteomes" id="UP000741282"/>
    </source>
</evidence>
<feature type="region of interest" description="Disordered" evidence="2">
    <location>
        <begin position="25"/>
        <end position="50"/>
    </location>
</feature>
<organism evidence="4 5">
    <name type="scientific">Candidatus Dojkabacteria bacterium</name>
    <dbReference type="NCBI Taxonomy" id="2099670"/>
    <lineage>
        <taxon>Bacteria</taxon>
        <taxon>Candidatus Dojkabacteria</taxon>
    </lineage>
</organism>
<evidence type="ECO:0000256" key="3">
    <source>
        <dbReference type="SAM" id="SignalP"/>
    </source>
</evidence>